<organism evidence="3 5">
    <name type="scientific">Rubrobacter radiotolerans</name>
    <name type="common">Arthrobacter radiotolerans</name>
    <dbReference type="NCBI Taxonomy" id="42256"/>
    <lineage>
        <taxon>Bacteria</taxon>
        <taxon>Bacillati</taxon>
        <taxon>Actinomycetota</taxon>
        <taxon>Rubrobacteria</taxon>
        <taxon>Rubrobacterales</taxon>
        <taxon>Rubrobacteraceae</taxon>
        <taxon>Rubrobacter</taxon>
    </lineage>
</organism>
<dbReference type="PANTHER" id="PTHR46268">
    <property type="entry name" value="STRESS RESPONSE PROTEIN NHAX"/>
    <property type="match status" value="1"/>
</dbReference>
<dbReference type="PRINTS" id="PR01438">
    <property type="entry name" value="UNVRSLSTRESS"/>
</dbReference>
<dbReference type="KEGG" id="rrd:RradSPS_0699"/>
<dbReference type="RefSeq" id="WP_038680749.1">
    <property type="nucleotide sequence ID" value="NZ_CP007514.1"/>
</dbReference>
<evidence type="ECO:0000259" key="2">
    <source>
        <dbReference type="Pfam" id="PF00582"/>
    </source>
</evidence>
<dbReference type="Gene3D" id="3.40.50.620">
    <property type="entry name" value="HUPs"/>
    <property type="match status" value="1"/>
</dbReference>
<dbReference type="CDD" id="cd00293">
    <property type="entry name" value="USP-like"/>
    <property type="match status" value="1"/>
</dbReference>
<accession>A0A023X0I2</accession>
<dbReference type="Proteomes" id="UP000025229">
    <property type="component" value="Chromosome"/>
</dbReference>
<sequence>MSIFPTRILLATDGSEDARLANETAVDLAKSTNSELHVITVGGGQPDPAYYLETAVTYEQAYEAIKREAQDILDKQLKHIEELGGEVAGSYVRQGDRAREIVRLSEELDAGLIVLGSRGLGGLKRAFMGSVSDSVVRHAHCPVMVVRR</sequence>
<dbReference type="EMBL" id="CP007514">
    <property type="protein sequence ID" value="AHY45982.1"/>
    <property type="molecule type" value="Genomic_DNA"/>
</dbReference>
<dbReference type="InterPro" id="IPR014729">
    <property type="entry name" value="Rossmann-like_a/b/a_fold"/>
</dbReference>
<dbReference type="PANTHER" id="PTHR46268:SF6">
    <property type="entry name" value="UNIVERSAL STRESS PROTEIN UP12"/>
    <property type="match status" value="1"/>
</dbReference>
<dbReference type="InterPro" id="IPR006015">
    <property type="entry name" value="Universal_stress_UspA"/>
</dbReference>
<dbReference type="Pfam" id="PF00582">
    <property type="entry name" value="Usp"/>
    <property type="match status" value="1"/>
</dbReference>
<dbReference type="AlphaFoldDB" id="A0A023X0I2"/>
<comment type="similarity">
    <text evidence="1">Belongs to the universal stress protein A family.</text>
</comment>
<gene>
    <name evidence="3" type="ORF">RradSPS_0699</name>
    <name evidence="4" type="ORF">SIL72_05055</name>
</gene>
<name>A0A023X0I2_RUBRA</name>
<dbReference type="OrthoDB" id="6174426at2"/>
<evidence type="ECO:0000256" key="1">
    <source>
        <dbReference type="ARBA" id="ARBA00008791"/>
    </source>
</evidence>
<reference evidence="3 5" key="1">
    <citation type="submission" date="2014-03" db="EMBL/GenBank/DDBJ databases">
        <title>Complete genome sequence of the Radio-Resistant Rubrobacter radiotolerans RSPS-4.</title>
        <authorList>
            <person name="Egas C.C."/>
            <person name="Barroso C.C."/>
            <person name="Froufe H.J.C."/>
            <person name="Pacheco J.J."/>
            <person name="Albuquerque L.L."/>
            <person name="da Costa M.M.S."/>
        </authorList>
    </citation>
    <scope>NUCLEOTIDE SEQUENCE [LARGE SCALE GENOMIC DNA]</scope>
    <source>
        <strain evidence="3 5">RSPS-4</strain>
    </source>
</reference>
<dbReference type="InterPro" id="IPR006016">
    <property type="entry name" value="UspA"/>
</dbReference>
<feature type="domain" description="UspA" evidence="2">
    <location>
        <begin position="7"/>
        <end position="147"/>
    </location>
</feature>
<protein>
    <submittedName>
        <fullName evidence="3 4">Universal stress protein</fullName>
    </submittedName>
</protein>
<dbReference type="HOGENOM" id="CLU_049301_11_1_11"/>
<dbReference type="STRING" id="42256.RradSPS_0699"/>
<dbReference type="SUPFAM" id="SSF52402">
    <property type="entry name" value="Adenine nucleotide alpha hydrolases-like"/>
    <property type="match status" value="1"/>
</dbReference>
<dbReference type="EMBL" id="JAWXXX010000001">
    <property type="protein sequence ID" value="MDX5893394.1"/>
    <property type="molecule type" value="Genomic_DNA"/>
</dbReference>
<proteinExistence type="inferred from homology"/>
<reference evidence="4" key="2">
    <citation type="submission" date="2023-11" db="EMBL/GenBank/DDBJ databases">
        <title>MicrobeMod: A computational toolkit for identifying prokaryotic methylation and restriction-modification with nanopore sequencing.</title>
        <authorList>
            <person name="Crits-Christoph A."/>
            <person name="Kang S.C."/>
            <person name="Lee H."/>
            <person name="Ostrov N."/>
        </authorList>
    </citation>
    <scope>NUCLEOTIDE SEQUENCE</scope>
    <source>
        <strain evidence="4">ATCC 51242</strain>
    </source>
</reference>
<evidence type="ECO:0000313" key="5">
    <source>
        <dbReference type="Proteomes" id="UP000025229"/>
    </source>
</evidence>
<keyword evidence="5" id="KW-1185">Reference proteome</keyword>
<evidence type="ECO:0000313" key="4">
    <source>
        <dbReference type="EMBL" id="MDX5893394.1"/>
    </source>
</evidence>
<evidence type="ECO:0000313" key="3">
    <source>
        <dbReference type="EMBL" id="AHY45982.1"/>
    </source>
</evidence>
<dbReference type="eggNOG" id="COG0589">
    <property type="taxonomic scope" value="Bacteria"/>
</dbReference>
<dbReference type="Proteomes" id="UP001281130">
    <property type="component" value="Unassembled WGS sequence"/>
</dbReference>